<dbReference type="Pfam" id="PF01128">
    <property type="entry name" value="IspD"/>
    <property type="match status" value="1"/>
</dbReference>
<dbReference type="InterPro" id="IPR029044">
    <property type="entry name" value="Nucleotide-diphossugar_trans"/>
</dbReference>
<dbReference type="PANTHER" id="PTHR32125:SF4">
    <property type="entry name" value="2-C-METHYL-D-ERYTHRITOL 4-PHOSPHATE CYTIDYLYLTRANSFERASE, CHLOROPLASTIC"/>
    <property type="match status" value="1"/>
</dbReference>
<dbReference type="InterPro" id="IPR050088">
    <property type="entry name" value="IspD/TarI_cytidylyltransf_bact"/>
</dbReference>
<proteinExistence type="inferred from homology"/>
<dbReference type="PRINTS" id="PR00080">
    <property type="entry name" value="SDRFAMILY"/>
</dbReference>
<dbReference type="Gene3D" id="3.40.50.720">
    <property type="entry name" value="NAD(P)-binding Rossmann-like Domain"/>
    <property type="match status" value="1"/>
</dbReference>
<comment type="pathway">
    <text evidence="3">Isoprenoid biosynthesis; isopentenyl diphosphate biosynthesis via DXP pathway; isopentenyl diphosphate from 1-deoxy-D-xylulose 5-phosphate: step 2/6.</text>
</comment>
<dbReference type="CDD" id="cd02516">
    <property type="entry name" value="CDP-ME_synthetase"/>
    <property type="match status" value="1"/>
</dbReference>
<dbReference type="Pfam" id="PF00106">
    <property type="entry name" value="adh_short"/>
    <property type="match status" value="1"/>
</dbReference>
<dbReference type="RefSeq" id="WP_066390382.1">
    <property type="nucleotide sequence ID" value="NZ_CP035926.1"/>
</dbReference>
<dbReference type="InterPro" id="IPR020904">
    <property type="entry name" value="Sc_DH/Rdtase_CS"/>
</dbReference>
<evidence type="ECO:0000256" key="2">
    <source>
        <dbReference type="ARBA" id="ARBA00022695"/>
    </source>
</evidence>
<dbReference type="PROSITE" id="PS00061">
    <property type="entry name" value="ADH_SHORT"/>
    <property type="match status" value="1"/>
</dbReference>
<dbReference type="InterPro" id="IPR002347">
    <property type="entry name" value="SDR_fam"/>
</dbReference>
<dbReference type="PRINTS" id="PR00081">
    <property type="entry name" value="GDHRDH"/>
</dbReference>
<dbReference type="Proteomes" id="UP000092987">
    <property type="component" value="Unassembled WGS sequence"/>
</dbReference>
<dbReference type="NCBIfam" id="NF001183">
    <property type="entry name" value="PRK00155.1-3"/>
    <property type="match status" value="1"/>
</dbReference>
<feature type="site" description="Positions MEP for the nucleophilic attack" evidence="3">
    <location>
        <position position="153"/>
    </location>
</feature>
<feature type="site" description="Positions MEP for the nucleophilic attack" evidence="3">
    <location>
        <position position="212"/>
    </location>
</feature>
<keyword evidence="2 3" id="KW-0548">Nucleotidyltransferase</keyword>
<comment type="function">
    <text evidence="3">Catalyzes the formation of 4-diphosphocytidyl-2-C-methyl-D-erythritol from CTP and 2-C-methyl-D-erythritol 4-phosphate (MEP).</text>
</comment>
<evidence type="ECO:0000256" key="1">
    <source>
        <dbReference type="ARBA" id="ARBA00022679"/>
    </source>
</evidence>
<keyword evidence="1 3" id="KW-0808">Transferase</keyword>
<comment type="similarity">
    <text evidence="3">Belongs to the IspD/TarI cytidylyltransferase family. IspD subfamily.</text>
</comment>
<accession>A0A1C7WRM7</accession>
<evidence type="ECO:0000313" key="6">
    <source>
        <dbReference type="Proteomes" id="UP000092987"/>
    </source>
</evidence>
<evidence type="ECO:0000313" key="5">
    <source>
        <dbReference type="EMBL" id="OCL95924.1"/>
    </source>
</evidence>
<dbReference type="EC" id="2.7.7.60" evidence="3"/>
<dbReference type="InterPro" id="IPR036291">
    <property type="entry name" value="NAD(P)-bd_dom_sf"/>
</dbReference>
<dbReference type="InterPro" id="IPR012115">
    <property type="entry name" value="CDP-ribitol_syn"/>
</dbReference>
<dbReference type="SUPFAM" id="SSF51735">
    <property type="entry name" value="NAD(P)-binding Rossmann-fold domains"/>
    <property type="match status" value="1"/>
</dbReference>
<keyword evidence="3" id="KW-0414">Isoprene biosynthesis</keyword>
<evidence type="ECO:0000256" key="3">
    <source>
        <dbReference type="HAMAP-Rule" id="MF_00108"/>
    </source>
</evidence>
<comment type="caution">
    <text evidence="5">The sequence shown here is derived from an EMBL/GenBank/DDBJ whole genome shotgun (WGS) entry which is preliminary data.</text>
</comment>
<dbReference type="InterPro" id="IPR001228">
    <property type="entry name" value="IspD"/>
</dbReference>
<dbReference type="NCBIfam" id="TIGR00453">
    <property type="entry name" value="ispD"/>
    <property type="match status" value="1"/>
</dbReference>
<dbReference type="CDD" id="cd05233">
    <property type="entry name" value="SDR_c"/>
    <property type="match status" value="1"/>
</dbReference>
<dbReference type="PANTHER" id="PTHR32125">
    <property type="entry name" value="2-C-METHYL-D-ERYTHRITOL 4-PHOSPHATE CYTIDYLYLTRANSFERASE, CHLOROPLASTIC"/>
    <property type="match status" value="1"/>
</dbReference>
<dbReference type="HAMAP" id="MF_00108">
    <property type="entry name" value="IspD"/>
    <property type="match status" value="1"/>
</dbReference>
<dbReference type="SUPFAM" id="SSF53448">
    <property type="entry name" value="Nucleotide-diphospho-sugar transferases"/>
    <property type="match status" value="1"/>
</dbReference>
<sequence length="455" mass="51452">MKNIAIILASGTGSRFGSKQPKQFVRLAGKPVVQYTIEAFENSKTIDEIIVVTKEDYIDYVYEILNAKLFKKVSKVIAGGAERYDSTLSAINSIKEDEVNMIIHDAVRPFVNERIINDCIEALKTYKAVDVVVDATDTIVRVKDNIIKDIPDRRYLKRGQTPQCFKKSVLKKAYELFMKDENKIASDDCGIVLKYLPDEAIFTVKGEESNFKITHQQDIYLADNLIKDGLIGRMSHNYNEIKKVLKDKVIVVFGGSSGIGEDIVKESLKCEAFVDGYSRRLNGIDIRQIDDIKKALKQTFDKYGKIDYIINTTGLLNKKPLMTMSEDEIYDSYMINYVGVLNVSRASFEYLKDSQGMLVNFTSSSYTRGRPNYSLYSSTKAAIVNFTQALSEEWISHKIKVNVINPERTATPMRVENFGFEPADTLLSSKEVAIFTLSAMSFNHTGQVYSIKNDI</sequence>
<feature type="site" description="Transition state stabilizer" evidence="3">
    <location>
        <position position="22"/>
    </location>
</feature>
<dbReference type="InterPro" id="IPR034683">
    <property type="entry name" value="IspD/TarI"/>
</dbReference>
<reference evidence="5 6" key="1">
    <citation type="submission" date="2015-10" db="EMBL/GenBank/DDBJ databases">
        <authorList>
            <person name="Rovetto F.F."/>
            <person name="Cocolin L.L."/>
            <person name="Illeghems K.K."/>
            <person name="Van Nieuwerbuegh F.F."/>
            <person name="Houf K.K."/>
        </authorList>
    </citation>
    <scope>NUCLEOTIDE SEQUENCE [LARGE SCALE GENOMIC DNA]</scope>
    <source>
        <strain evidence="5 6">LMG 24486</strain>
    </source>
</reference>
<organism evidence="5 6">
    <name type="scientific">Aliarcobacter thereius LMG 24486</name>
    <dbReference type="NCBI Taxonomy" id="1032240"/>
    <lineage>
        <taxon>Bacteria</taxon>
        <taxon>Pseudomonadati</taxon>
        <taxon>Campylobacterota</taxon>
        <taxon>Epsilonproteobacteria</taxon>
        <taxon>Campylobacterales</taxon>
        <taxon>Arcobacteraceae</taxon>
        <taxon>Aliarcobacter</taxon>
    </lineage>
</organism>
<keyword evidence="6" id="KW-1185">Reference proteome</keyword>
<feature type="site" description="Transition state stabilizer" evidence="3">
    <location>
        <position position="15"/>
    </location>
</feature>
<dbReference type="PIRSF" id="PIRSF036586">
    <property type="entry name" value="CDP-ribitol_syn"/>
    <property type="match status" value="1"/>
</dbReference>
<name>A0A1C7WRM7_9BACT</name>
<dbReference type="EMBL" id="LLKQ01000001">
    <property type="protein sequence ID" value="OCL95924.1"/>
    <property type="molecule type" value="Genomic_DNA"/>
</dbReference>
<gene>
    <name evidence="5" type="primary">ispD2</name>
    <name evidence="3" type="synonym">ispD</name>
    <name evidence="5" type="ORF">AA347_01413</name>
</gene>
<protein>
    <recommendedName>
        <fullName evidence="3">2-C-methyl-D-erythritol 4-phosphate cytidylyltransferase</fullName>
        <ecNumber evidence="3">2.7.7.60</ecNumber>
    </recommendedName>
    <alternativeName>
        <fullName evidence="3">4-diphosphocytidyl-2C-methyl-D-erythritol synthase</fullName>
    </alternativeName>
    <alternativeName>
        <fullName evidence="3">MEP cytidylyltransferase</fullName>
        <shortName evidence="3">MCT</shortName>
    </alternativeName>
</protein>
<dbReference type="GO" id="GO:0050518">
    <property type="term" value="F:2-C-methyl-D-erythritol 4-phosphate cytidylyltransferase activity"/>
    <property type="evidence" value="ECO:0007669"/>
    <property type="project" value="UniProtKB-EC"/>
</dbReference>
<evidence type="ECO:0000256" key="4">
    <source>
        <dbReference type="RuleBase" id="RU000363"/>
    </source>
</evidence>
<comment type="similarity">
    <text evidence="4">Belongs to the short-chain dehydrogenases/reductases (SDR) family.</text>
</comment>
<comment type="catalytic activity">
    <reaction evidence="3">
        <text>2-C-methyl-D-erythritol 4-phosphate + CTP + H(+) = 4-CDP-2-C-methyl-D-erythritol + diphosphate</text>
        <dbReference type="Rhea" id="RHEA:13429"/>
        <dbReference type="ChEBI" id="CHEBI:15378"/>
        <dbReference type="ChEBI" id="CHEBI:33019"/>
        <dbReference type="ChEBI" id="CHEBI:37563"/>
        <dbReference type="ChEBI" id="CHEBI:57823"/>
        <dbReference type="ChEBI" id="CHEBI:58262"/>
        <dbReference type="EC" id="2.7.7.60"/>
    </reaction>
</comment>
<dbReference type="Gene3D" id="3.90.550.10">
    <property type="entry name" value="Spore Coat Polysaccharide Biosynthesis Protein SpsA, Chain A"/>
    <property type="match status" value="1"/>
</dbReference>